<evidence type="ECO:0000313" key="2">
    <source>
        <dbReference type="Proteomes" id="UP000265520"/>
    </source>
</evidence>
<dbReference type="EMBL" id="LXQA011392535">
    <property type="protein sequence ID" value="MCI95631.1"/>
    <property type="molecule type" value="Genomic_DNA"/>
</dbReference>
<accession>A0A392W915</accession>
<organism evidence="1 2">
    <name type="scientific">Trifolium medium</name>
    <dbReference type="NCBI Taxonomy" id="97028"/>
    <lineage>
        <taxon>Eukaryota</taxon>
        <taxon>Viridiplantae</taxon>
        <taxon>Streptophyta</taxon>
        <taxon>Embryophyta</taxon>
        <taxon>Tracheophyta</taxon>
        <taxon>Spermatophyta</taxon>
        <taxon>Magnoliopsida</taxon>
        <taxon>eudicotyledons</taxon>
        <taxon>Gunneridae</taxon>
        <taxon>Pentapetalae</taxon>
        <taxon>rosids</taxon>
        <taxon>fabids</taxon>
        <taxon>Fabales</taxon>
        <taxon>Fabaceae</taxon>
        <taxon>Papilionoideae</taxon>
        <taxon>50 kb inversion clade</taxon>
        <taxon>NPAAA clade</taxon>
        <taxon>Hologalegina</taxon>
        <taxon>IRL clade</taxon>
        <taxon>Trifolieae</taxon>
        <taxon>Trifolium</taxon>
    </lineage>
</organism>
<dbReference type="Proteomes" id="UP000265520">
    <property type="component" value="Unassembled WGS sequence"/>
</dbReference>
<evidence type="ECO:0000313" key="1">
    <source>
        <dbReference type="EMBL" id="MCI95631.1"/>
    </source>
</evidence>
<reference evidence="1 2" key="1">
    <citation type="journal article" date="2018" name="Front. Plant Sci.">
        <title>Red Clover (Trifolium pratense) and Zigzag Clover (T. medium) - A Picture of Genomic Similarities and Differences.</title>
        <authorList>
            <person name="Dluhosova J."/>
            <person name="Istvanek J."/>
            <person name="Nedelnik J."/>
            <person name="Repkova J."/>
        </authorList>
    </citation>
    <scope>NUCLEOTIDE SEQUENCE [LARGE SCALE GENOMIC DNA]</scope>
    <source>
        <strain evidence="2">cv. 10/8</strain>
        <tissue evidence="1">Leaf</tissue>
    </source>
</reference>
<name>A0A392W915_9FABA</name>
<dbReference type="AlphaFoldDB" id="A0A392W915"/>
<protein>
    <submittedName>
        <fullName evidence="1">Uncharacterized protein</fullName>
    </submittedName>
</protein>
<sequence>RGKADNFQIPGEHWRVMATLLLGDDIPRSASKPRF</sequence>
<feature type="non-terminal residue" evidence="1">
    <location>
        <position position="1"/>
    </location>
</feature>
<proteinExistence type="predicted"/>
<keyword evidence="2" id="KW-1185">Reference proteome</keyword>
<comment type="caution">
    <text evidence="1">The sequence shown here is derived from an EMBL/GenBank/DDBJ whole genome shotgun (WGS) entry which is preliminary data.</text>
</comment>